<dbReference type="OrthoDB" id="424012at2759"/>
<keyword evidence="6" id="KW-0156">Chromatin regulator</keyword>
<evidence type="ECO:0000313" key="14">
    <source>
        <dbReference type="Proteomes" id="UP000294933"/>
    </source>
</evidence>
<dbReference type="EC" id="3.5.1.98" evidence="3"/>
<dbReference type="VEuPathDB" id="FungiDB:BD410DRAFT_771210"/>
<keyword evidence="8" id="KW-0804">Transcription</keyword>
<evidence type="ECO:0000256" key="9">
    <source>
        <dbReference type="ARBA" id="ARBA00023242"/>
    </source>
</evidence>
<proteinExistence type="inferred from homology"/>
<dbReference type="PANTHER" id="PTHR10625">
    <property type="entry name" value="HISTONE DEACETYLASE HDAC1-RELATED"/>
    <property type="match status" value="1"/>
</dbReference>
<evidence type="ECO:0000259" key="12">
    <source>
        <dbReference type="Pfam" id="PF09757"/>
    </source>
</evidence>
<keyword evidence="7" id="KW-0805">Transcription regulation</keyword>
<evidence type="ECO:0000256" key="1">
    <source>
        <dbReference type="ARBA" id="ARBA00004123"/>
    </source>
</evidence>
<evidence type="ECO:0000256" key="5">
    <source>
        <dbReference type="ARBA" id="ARBA00022801"/>
    </source>
</evidence>
<dbReference type="InterPro" id="IPR037138">
    <property type="entry name" value="His_deacetylse_dom_sf"/>
</dbReference>
<comment type="similarity">
    <text evidence="2">Belongs to the histone deacetylase family. HD type 2 subfamily.</text>
</comment>
<comment type="subcellular location">
    <subcellularLocation>
        <location evidence="1">Nucleus</location>
    </subcellularLocation>
</comment>
<evidence type="ECO:0000256" key="8">
    <source>
        <dbReference type="ARBA" id="ARBA00023163"/>
    </source>
</evidence>
<accession>A0A4Y7Q3I5</accession>
<reference evidence="13 14" key="1">
    <citation type="submission" date="2018-06" db="EMBL/GenBank/DDBJ databases">
        <title>A transcriptomic atlas of mushroom development highlights an independent origin of complex multicellularity.</title>
        <authorList>
            <consortium name="DOE Joint Genome Institute"/>
            <person name="Krizsan K."/>
            <person name="Almasi E."/>
            <person name="Merenyi Z."/>
            <person name="Sahu N."/>
            <person name="Viragh M."/>
            <person name="Koszo T."/>
            <person name="Mondo S."/>
            <person name="Kiss B."/>
            <person name="Balint B."/>
            <person name="Kues U."/>
            <person name="Barry K."/>
            <person name="Hegedus J.C."/>
            <person name="Henrissat B."/>
            <person name="Johnson J."/>
            <person name="Lipzen A."/>
            <person name="Ohm R."/>
            <person name="Nagy I."/>
            <person name="Pangilinan J."/>
            <person name="Yan J."/>
            <person name="Xiong Y."/>
            <person name="Grigoriev I.V."/>
            <person name="Hibbett D.S."/>
            <person name="Nagy L.G."/>
        </authorList>
    </citation>
    <scope>NUCLEOTIDE SEQUENCE [LARGE SCALE GENOMIC DNA]</scope>
    <source>
        <strain evidence="13 14">SZMC22713</strain>
    </source>
</reference>
<keyword evidence="5" id="KW-0378">Hydrolase</keyword>
<dbReference type="InterPro" id="IPR019154">
    <property type="entry name" value="Arb2-like_domain"/>
</dbReference>
<dbReference type="PANTHER" id="PTHR10625:SF5">
    <property type="entry name" value="HISTONE DEACETYLASE"/>
    <property type="match status" value="1"/>
</dbReference>
<dbReference type="Pfam" id="PF09757">
    <property type="entry name" value="Arb2-like"/>
    <property type="match status" value="1"/>
</dbReference>
<dbReference type="GO" id="GO:0040029">
    <property type="term" value="P:epigenetic regulation of gene expression"/>
    <property type="evidence" value="ECO:0007669"/>
    <property type="project" value="TreeGrafter"/>
</dbReference>
<dbReference type="InterPro" id="IPR000286">
    <property type="entry name" value="HDACs"/>
</dbReference>
<name>A0A4Y7Q3I5_9AGAM</name>
<keyword evidence="4" id="KW-0678">Repressor</keyword>
<sequence>MDIDRRSTHDDHKFNYSTTLISGKSGVGSVATIDVPKSSPSPSARAASNTSRPYVEINTERATSTLATRTTSDLGSFGYVYDSRMLLHSSRSDHPESPDRIRKIYERLKDENILARIKRIPARKAKKSEVLLVHSEDHWDNVESIASMSNDAMIDAEAYYSYLSLYVSPSTPMAAKLACGGVIEAALSVATGDLKRAFAIVRPPGHHAEPEEHMGYCFFNNVSVAAKVVQQLTSLKKILIFDWDVHHGNGTQRAFIDDPSVLYVSIHRYDGGAFYPCGPFGGLTSCGEGLGLGTSVNIPWPEKGMGDADYIHAFSKIVMPIAMEFSPELVIITAGFDAADGDDHGDCHVTPAGYAHMTHMLATLAGGRLIAALEGGYNISNISSFALEVVRTMIGEAPPELAPMVASEVATETVWQVAMQQSRFWKSVDPKGCEPSEDVEEHMMSIPDILKAHRQELLHQEYSMLQVPYLDPELDERFNAQVLISDDMLQHETVVVFVHQLGDIRADLEGSMMCNMNIEYSHLVSLLLFLRDNTVASKLLQVDVTHDLFQWIRSQNYSLVEVNTHSRRPKLSNQIHSTGALTLELMTYVWDNYIQISGAKHVLLVGHGRGCEAMVELIDKRQRNIMKKVRAVVQVVGNTNIPHLPRGLDETFIHWYKENSFVAAPQQHRIFTDANKVVKRLGHVERFDEENPSKLLSIALPHIQEFVNTRLESEGHPYCLI</sequence>
<dbReference type="Gene3D" id="3.40.800.20">
    <property type="entry name" value="Histone deacetylase domain"/>
    <property type="match status" value="1"/>
</dbReference>
<evidence type="ECO:0000256" key="6">
    <source>
        <dbReference type="ARBA" id="ARBA00022853"/>
    </source>
</evidence>
<evidence type="ECO:0000313" key="13">
    <source>
        <dbReference type="EMBL" id="TDL21881.1"/>
    </source>
</evidence>
<feature type="domain" description="Arb2-like" evidence="12">
    <location>
        <begin position="537"/>
        <end position="713"/>
    </location>
</feature>
<evidence type="ECO:0000256" key="3">
    <source>
        <dbReference type="ARBA" id="ARBA00012111"/>
    </source>
</evidence>
<dbReference type="EMBL" id="ML170178">
    <property type="protein sequence ID" value="TDL21881.1"/>
    <property type="molecule type" value="Genomic_DNA"/>
</dbReference>
<evidence type="ECO:0000256" key="10">
    <source>
        <dbReference type="SAM" id="MobiDB-lite"/>
    </source>
</evidence>
<dbReference type="InterPro" id="IPR023801">
    <property type="entry name" value="His_deacetylse_dom"/>
</dbReference>
<evidence type="ECO:0000256" key="2">
    <source>
        <dbReference type="ARBA" id="ARBA00007738"/>
    </source>
</evidence>
<feature type="domain" description="Histone deacetylase" evidence="11">
    <location>
        <begin position="94"/>
        <end position="392"/>
    </location>
</feature>
<dbReference type="GO" id="GO:0000118">
    <property type="term" value="C:histone deacetylase complex"/>
    <property type="evidence" value="ECO:0007669"/>
    <property type="project" value="TreeGrafter"/>
</dbReference>
<dbReference type="GO" id="GO:0141221">
    <property type="term" value="F:histone deacetylase activity, hydrolytic mechanism"/>
    <property type="evidence" value="ECO:0007669"/>
    <property type="project" value="UniProtKB-EC"/>
</dbReference>
<organism evidence="13 14">
    <name type="scientific">Rickenella mellea</name>
    <dbReference type="NCBI Taxonomy" id="50990"/>
    <lineage>
        <taxon>Eukaryota</taxon>
        <taxon>Fungi</taxon>
        <taxon>Dikarya</taxon>
        <taxon>Basidiomycota</taxon>
        <taxon>Agaricomycotina</taxon>
        <taxon>Agaricomycetes</taxon>
        <taxon>Hymenochaetales</taxon>
        <taxon>Rickenellaceae</taxon>
        <taxon>Rickenella</taxon>
    </lineage>
</organism>
<keyword evidence="9" id="KW-0539">Nucleus</keyword>
<feature type="compositionally biased region" description="Low complexity" evidence="10">
    <location>
        <begin position="38"/>
        <end position="53"/>
    </location>
</feature>
<dbReference type="SUPFAM" id="SSF52768">
    <property type="entry name" value="Arginase/deacetylase"/>
    <property type="match status" value="1"/>
</dbReference>
<dbReference type="AlphaFoldDB" id="A0A4Y7Q3I5"/>
<dbReference type="STRING" id="50990.A0A4Y7Q3I5"/>
<evidence type="ECO:0000256" key="4">
    <source>
        <dbReference type="ARBA" id="ARBA00022491"/>
    </source>
</evidence>
<dbReference type="InterPro" id="IPR023696">
    <property type="entry name" value="Ureohydrolase_dom_sf"/>
</dbReference>
<evidence type="ECO:0000256" key="7">
    <source>
        <dbReference type="ARBA" id="ARBA00023015"/>
    </source>
</evidence>
<gene>
    <name evidence="13" type="ORF">BD410DRAFT_771210</name>
</gene>
<dbReference type="Proteomes" id="UP000294933">
    <property type="component" value="Unassembled WGS sequence"/>
</dbReference>
<keyword evidence="14" id="KW-1185">Reference proteome</keyword>
<protein>
    <recommendedName>
        <fullName evidence="3">histone deacetylase</fullName>
        <ecNumber evidence="3">3.5.1.98</ecNumber>
    </recommendedName>
</protein>
<feature type="region of interest" description="Disordered" evidence="10">
    <location>
        <begin position="34"/>
        <end position="53"/>
    </location>
</feature>
<dbReference type="Pfam" id="PF00850">
    <property type="entry name" value="Hist_deacetyl"/>
    <property type="match status" value="1"/>
</dbReference>
<dbReference type="PRINTS" id="PR01270">
    <property type="entry name" value="HDASUPER"/>
</dbReference>
<evidence type="ECO:0000259" key="11">
    <source>
        <dbReference type="Pfam" id="PF00850"/>
    </source>
</evidence>